<name>A0A3S8RNI0_9FIRM</name>
<protein>
    <submittedName>
        <fullName evidence="1">Uncharacterized protein</fullName>
    </submittedName>
</protein>
<dbReference type="AlphaFoldDB" id="A0A3S8RNI0"/>
<evidence type="ECO:0000313" key="2">
    <source>
        <dbReference type="Proteomes" id="UP000278804"/>
    </source>
</evidence>
<sequence length="199" mass="22918">MVQTIASMLSIVIDELASNDYISKISVSEAGSFINIPVEFRINSFRHLMNEVDNFMDLYNLIENMNNHSKAKNKKNKEFDQVKTIIDKMFSGDELLYETDKYAVIANIYDEHLYQSNKTDIIGCKLQCLGQIKRIFPYGTKLMKNTTFNKLSDQELERQLLHAIEGLTNQQSISFDSIPVTNISNKIVYQIEIIALFQT</sequence>
<accession>A0A3S8RNI0</accession>
<gene>
    <name evidence="1" type="ORF">EEI45_06555</name>
</gene>
<dbReference type="Pfam" id="PF19952">
    <property type="entry name" value="DUF6414"/>
    <property type="match status" value="1"/>
</dbReference>
<dbReference type="InterPro" id="IPR045633">
    <property type="entry name" value="DUF6414"/>
</dbReference>
<proteinExistence type="predicted"/>
<dbReference type="RefSeq" id="WP_164503762.1">
    <property type="nucleotide sequence ID" value="NZ_CP034234.1"/>
</dbReference>
<dbReference type="Proteomes" id="UP000278804">
    <property type="component" value="Chromosome"/>
</dbReference>
<keyword evidence="2" id="KW-1185">Reference proteome</keyword>
<organism evidence="1 2">
    <name type="scientific">Erysipelothrix piscisicarius</name>
    <dbReference type="NCBI Taxonomy" id="2485784"/>
    <lineage>
        <taxon>Bacteria</taxon>
        <taxon>Bacillati</taxon>
        <taxon>Bacillota</taxon>
        <taxon>Erysipelotrichia</taxon>
        <taxon>Erysipelotrichales</taxon>
        <taxon>Erysipelotrichaceae</taxon>
        <taxon>Erysipelothrix</taxon>
    </lineage>
</organism>
<dbReference type="KEGG" id="eri:EEI45_06555"/>
<evidence type="ECO:0000313" key="1">
    <source>
        <dbReference type="EMBL" id="AZK44439.1"/>
    </source>
</evidence>
<dbReference type="EMBL" id="CP034234">
    <property type="protein sequence ID" value="AZK44439.1"/>
    <property type="molecule type" value="Genomic_DNA"/>
</dbReference>
<reference evidence="1 2" key="1">
    <citation type="journal article" date="2020" name="Int. J. Syst. Evol. Microbiol.">
        <title>Description of Erysipelothrix piscisicarius sp. nov., an emergent fish pathogen, and assessment of virulence using a tiger barb (Puntigrus tetrazona) infection model.</title>
        <authorList>
            <person name="Pomaranski E.K."/>
            <person name="Griffin M.J."/>
            <person name="Camus A.C."/>
            <person name="Armwood A.R."/>
            <person name="Shelley J."/>
            <person name="Waldbieser G.C."/>
            <person name="LaFrentz B.R."/>
            <person name="Garcia J.C."/>
            <person name="Yanong R."/>
            <person name="Soto E."/>
        </authorList>
    </citation>
    <scope>NUCLEOTIDE SEQUENCE [LARGE SCALE GENOMIC DNA]</scope>
    <source>
        <strain evidence="1 2">15TAL0474</strain>
    </source>
</reference>